<dbReference type="CDD" id="cd00143">
    <property type="entry name" value="PP2Cc"/>
    <property type="match status" value="1"/>
</dbReference>
<sequence length="475" mass="52324">MTEQFFGLTDPGKQRKNNEDTYIAEITADNQFIIACVIDGVGGYAGGEVAAALARDIILKRLEKPSGEIIPIMLDCFNQANQKILFEKQNSKEHAHMACVCSLALVDIQNNQFYFAHVGDTRLYLVRDKSLVKITHDQSFVGFLEDSGRLTEEEAMKHPKRNEINKALGLDKHLGDDKEYVETGQSPFLTGDMLLLCSDGLTDMVNSMAINAIVSSDGSLKEKCHQLVDAANQNGGADNITVVLVHNNKQKVQFETAKPVANGNKSANEKINPLTGDDPLPAQKLLKTKNKTGMVTLLFVLMLFFFAVSAYEYIKNKDNPPSLPMQSTVAVKRQKNKQEIKLQRVIDQAKGPVLILSDTSFTAPLLISGAIQINKDSLTIKAKGKIVLQSDSGYKGPAFQLSAKCKNVLLDSMSLVNFQVGITSFNNALDLKNTRFINCPVQVESTYTFPDKKYISGKLSPAAFRVDSIPLNKKK</sequence>
<dbReference type="GO" id="GO:0004722">
    <property type="term" value="F:protein serine/threonine phosphatase activity"/>
    <property type="evidence" value="ECO:0007669"/>
    <property type="project" value="UniProtKB-EC"/>
</dbReference>
<dbReference type="InterPro" id="IPR001932">
    <property type="entry name" value="PPM-type_phosphatase-like_dom"/>
</dbReference>
<dbReference type="EC" id="3.1.3.16" evidence="1"/>
<keyword evidence="2" id="KW-1185">Reference proteome</keyword>
<dbReference type="Proteomes" id="UP000218263">
    <property type="component" value="Chromosome"/>
</dbReference>
<dbReference type="SMART" id="SM00332">
    <property type="entry name" value="PP2Cc"/>
    <property type="match status" value="1"/>
</dbReference>
<dbReference type="PROSITE" id="PS51746">
    <property type="entry name" value="PPM_2"/>
    <property type="match status" value="1"/>
</dbReference>
<dbReference type="InterPro" id="IPR036457">
    <property type="entry name" value="PPM-type-like_dom_sf"/>
</dbReference>
<accession>A0A0X8X4F1</accession>
<dbReference type="Pfam" id="PF13672">
    <property type="entry name" value="PP2C_2"/>
    <property type="match status" value="1"/>
</dbReference>
<protein>
    <submittedName>
        <fullName evidence="1">Serine/threonine phosphatase stp</fullName>
        <ecNumber evidence="1">3.1.3.16</ecNumber>
    </submittedName>
</protein>
<dbReference type="RefSeq" id="WP_096353050.1">
    <property type="nucleotide sequence ID" value="NZ_AP017313.1"/>
</dbReference>
<proteinExistence type="predicted"/>
<evidence type="ECO:0000313" key="2">
    <source>
        <dbReference type="Proteomes" id="UP000218263"/>
    </source>
</evidence>
<dbReference type="AlphaFoldDB" id="A0A0X8X4F1"/>
<dbReference type="KEGG" id="mgot:MgSA37_03112"/>
<dbReference type="PANTHER" id="PTHR47992">
    <property type="entry name" value="PROTEIN PHOSPHATASE"/>
    <property type="match status" value="1"/>
</dbReference>
<name>A0A0X8X4F1_9SPHI</name>
<dbReference type="Gene3D" id="3.60.40.10">
    <property type="entry name" value="PPM-type phosphatase domain"/>
    <property type="match status" value="1"/>
</dbReference>
<dbReference type="SUPFAM" id="SSF81606">
    <property type="entry name" value="PP2C-like"/>
    <property type="match status" value="1"/>
</dbReference>
<organism evidence="1 2">
    <name type="scientific">Mucilaginibacter gotjawali</name>
    <dbReference type="NCBI Taxonomy" id="1550579"/>
    <lineage>
        <taxon>Bacteria</taxon>
        <taxon>Pseudomonadati</taxon>
        <taxon>Bacteroidota</taxon>
        <taxon>Sphingobacteriia</taxon>
        <taxon>Sphingobacteriales</taxon>
        <taxon>Sphingobacteriaceae</taxon>
        <taxon>Mucilaginibacter</taxon>
    </lineage>
</organism>
<dbReference type="EMBL" id="AP017313">
    <property type="protein sequence ID" value="BAU54932.1"/>
    <property type="molecule type" value="Genomic_DNA"/>
</dbReference>
<evidence type="ECO:0000313" key="1">
    <source>
        <dbReference type="EMBL" id="BAU54932.1"/>
    </source>
</evidence>
<dbReference type="InterPro" id="IPR015655">
    <property type="entry name" value="PP2C"/>
</dbReference>
<dbReference type="OrthoDB" id="9801841at2"/>
<dbReference type="SMART" id="SM00331">
    <property type="entry name" value="PP2C_SIG"/>
    <property type="match status" value="1"/>
</dbReference>
<keyword evidence="1" id="KW-0378">Hydrolase</keyword>
<gene>
    <name evidence="1" type="primary">stp</name>
    <name evidence="1" type="ORF">MgSA37_03112</name>
</gene>
<reference evidence="1 2" key="1">
    <citation type="submission" date="2015-12" db="EMBL/GenBank/DDBJ databases">
        <title>Genome sequence of Mucilaginibacter gotjawali.</title>
        <authorList>
            <person name="Lee J.S."/>
            <person name="Lee K.C."/>
            <person name="Kim K.K."/>
            <person name="Lee B.W."/>
        </authorList>
    </citation>
    <scope>NUCLEOTIDE SEQUENCE [LARGE SCALE GENOMIC DNA]</scope>
    <source>
        <strain evidence="1 2">SA3-7</strain>
    </source>
</reference>